<reference evidence="2" key="1">
    <citation type="submission" date="2021-06" db="EMBL/GenBank/DDBJ databases">
        <title>Comparative genomics, transcriptomics and evolutionary studies reveal genomic signatures of adaptation to plant cell wall in hemibiotrophic fungi.</title>
        <authorList>
            <consortium name="DOE Joint Genome Institute"/>
            <person name="Baroncelli R."/>
            <person name="Diaz J.F."/>
            <person name="Benocci T."/>
            <person name="Peng M."/>
            <person name="Battaglia E."/>
            <person name="Haridas S."/>
            <person name="Andreopoulos W."/>
            <person name="Labutti K."/>
            <person name="Pangilinan J."/>
            <person name="Floch G.L."/>
            <person name="Makela M.R."/>
            <person name="Henrissat B."/>
            <person name="Grigoriev I.V."/>
            <person name="Crouch J.A."/>
            <person name="De Vries R.P."/>
            <person name="Sukno S.A."/>
            <person name="Thon M.R."/>
        </authorList>
    </citation>
    <scope>NUCLEOTIDE SEQUENCE</scope>
    <source>
        <strain evidence="2">CBS 125086</strain>
    </source>
</reference>
<dbReference type="RefSeq" id="XP_060414282.1">
    <property type="nucleotide sequence ID" value="XM_060551401.1"/>
</dbReference>
<dbReference type="Proteomes" id="UP001230504">
    <property type="component" value="Unassembled WGS sequence"/>
</dbReference>
<gene>
    <name evidence="2" type="ORF">LY79DRAFT_192405</name>
</gene>
<protein>
    <recommendedName>
        <fullName evidence="4">Secreted protein</fullName>
    </recommendedName>
</protein>
<dbReference type="EMBL" id="JAHLJV010000028">
    <property type="protein sequence ID" value="KAK1590815.1"/>
    <property type="molecule type" value="Genomic_DNA"/>
</dbReference>
<feature type="signal peptide" evidence="1">
    <location>
        <begin position="1"/>
        <end position="26"/>
    </location>
</feature>
<keyword evidence="3" id="KW-1185">Reference proteome</keyword>
<evidence type="ECO:0000256" key="1">
    <source>
        <dbReference type="SAM" id="SignalP"/>
    </source>
</evidence>
<feature type="chain" id="PRO_5041899567" description="Secreted protein" evidence="1">
    <location>
        <begin position="27"/>
        <end position="142"/>
    </location>
</feature>
<dbReference type="GeneID" id="85435641"/>
<accession>A0AAD8Q079</accession>
<keyword evidence="1" id="KW-0732">Signal</keyword>
<sequence length="142" mass="15780">MPKCVRRPGLVLLPLIIHNTLPPMHACLVSPSPYFAPTYLVNGCFHPSPEPLDPDDLQSKTSLSSYITFRPRSPWHVSPANTTFFSSGLSSPSSYQSSRLICLTPNNLGTHQSRYLFCFIRLRGFLPTITLPTLSARVLLPV</sequence>
<evidence type="ECO:0008006" key="4">
    <source>
        <dbReference type="Google" id="ProtNLM"/>
    </source>
</evidence>
<name>A0AAD8Q079_9PEZI</name>
<evidence type="ECO:0000313" key="2">
    <source>
        <dbReference type="EMBL" id="KAK1590815.1"/>
    </source>
</evidence>
<evidence type="ECO:0000313" key="3">
    <source>
        <dbReference type="Proteomes" id="UP001230504"/>
    </source>
</evidence>
<comment type="caution">
    <text evidence="2">The sequence shown here is derived from an EMBL/GenBank/DDBJ whole genome shotgun (WGS) entry which is preliminary data.</text>
</comment>
<proteinExistence type="predicted"/>
<dbReference type="AlphaFoldDB" id="A0AAD8Q079"/>
<organism evidence="2 3">
    <name type="scientific">Colletotrichum navitas</name>
    <dbReference type="NCBI Taxonomy" id="681940"/>
    <lineage>
        <taxon>Eukaryota</taxon>
        <taxon>Fungi</taxon>
        <taxon>Dikarya</taxon>
        <taxon>Ascomycota</taxon>
        <taxon>Pezizomycotina</taxon>
        <taxon>Sordariomycetes</taxon>
        <taxon>Hypocreomycetidae</taxon>
        <taxon>Glomerellales</taxon>
        <taxon>Glomerellaceae</taxon>
        <taxon>Colletotrichum</taxon>
        <taxon>Colletotrichum graminicola species complex</taxon>
    </lineage>
</organism>